<proteinExistence type="predicted"/>
<dbReference type="EMBL" id="JAGGLQ010000001">
    <property type="protein sequence ID" value="MBP2034838.1"/>
    <property type="molecule type" value="Genomic_DNA"/>
</dbReference>
<reference evidence="1 2" key="1">
    <citation type="submission" date="2021-03" db="EMBL/GenBank/DDBJ databases">
        <title>Genomic Encyclopedia of Type Strains, Phase IV (KMG-IV): sequencing the most valuable type-strain genomes for metagenomic binning, comparative biology and taxonomic classification.</title>
        <authorList>
            <person name="Goeker M."/>
        </authorList>
    </citation>
    <scope>NUCLEOTIDE SEQUENCE [LARGE SCALE GENOMIC DNA]</scope>
    <source>
        <strain evidence="1 2">DSM 40526</strain>
    </source>
</reference>
<name>A0ABS4KXW2_STRAV</name>
<keyword evidence="2" id="KW-1185">Reference proteome</keyword>
<protein>
    <recommendedName>
        <fullName evidence="3">HNH endonuclease</fullName>
    </recommendedName>
</protein>
<evidence type="ECO:0000313" key="2">
    <source>
        <dbReference type="Proteomes" id="UP001519310"/>
    </source>
</evidence>
<gene>
    <name evidence="1" type="ORF">J2Z77_000622</name>
</gene>
<comment type="caution">
    <text evidence="1">The sequence shown here is derived from an EMBL/GenBank/DDBJ whole genome shotgun (WGS) entry which is preliminary data.</text>
</comment>
<dbReference type="Proteomes" id="UP001519310">
    <property type="component" value="Unassembled WGS sequence"/>
</dbReference>
<evidence type="ECO:0000313" key="1">
    <source>
        <dbReference type="EMBL" id="MBP2034838.1"/>
    </source>
</evidence>
<accession>A0ABS4KXW2</accession>
<sequence length="90" mass="9877">MPSTQRILAPLLDAPGIAPGFQSDTFGGQRLLAYGMGCFLHSPSRNSFYLSLNFLTSAHVIPINVLRYAYVRTNGSQTIHANPVPKFRTP</sequence>
<organism evidence="1 2">
    <name type="scientific">Streptomyces avidinii</name>
    <dbReference type="NCBI Taxonomy" id="1895"/>
    <lineage>
        <taxon>Bacteria</taxon>
        <taxon>Bacillati</taxon>
        <taxon>Actinomycetota</taxon>
        <taxon>Actinomycetes</taxon>
        <taxon>Kitasatosporales</taxon>
        <taxon>Streptomycetaceae</taxon>
        <taxon>Streptomyces</taxon>
    </lineage>
</organism>
<evidence type="ECO:0008006" key="3">
    <source>
        <dbReference type="Google" id="ProtNLM"/>
    </source>
</evidence>